<feature type="compositionally biased region" description="Polar residues" evidence="1">
    <location>
        <begin position="128"/>
        <end position="143"/>
    </location>
</feature>
<reference evidence="3 4" key="1">
    <citation type="journal article" date="2018" name="Evol. Lett.">
        <title>Horizontal gene cluster transfer increased hallucinogenic mushroom diversity.</title>
        <authorList>
            <person name="Reynolds H.T."/>
            <person name="Vijayakumar V."/>
            <person name="Gluck-Thaler E."/>
            <person name="Korotkin H.B."/>
            <person name="Matheny P.B."/>
            <person name="Slot J.C."/>
        </authorList>
    </citation>
    <scope>NUCLEOTIDE SEQUENCE [LARGE SCALE GENOMIC DNA]</scope>
    <source>
        <strain evidence="3 4">2629</strain>
    </source>
</reference>
<proteinExistence type="predicted"/>
<evidence type="ECO:0000313" key="4">
    <source>
        <dbReference type="Proteomes" id="UP000284842"/>
    </source>
</evidence>
<accession>A0A409YGK0</accession>
<dbReference type="Proteomes" id="UP000284842">
    <property type="component" value="Unassembled WGS sequence"/>
</dbReference>
<keyword evidence="2" id="KW-1133">Transmembrane helix</keyword>
<keyword evidence="2" id="KW-0472">Membrane</keyword>
<gene>
    <name evidence="3" type="ORF">CVT24_011230</name>
</gene>
<evidence type="ECO:0000313" key="3">
    <source>
        <dbReference type="EMBL" id="PPR02094.1"/>
    </source>
</evidence>
<keyword evidence="4" id="KW-1185">Reference proteome</keyword>
<evidence type="ECO:0000256" key="2">
    <source>
        <dbReference type="SAM" id="Phobius"/>
    </source>
</evidence>
<protein>
    <submittedName>
        <fullName evidence="3">Uncharacterized protein</fullName>
    </submittedName>
</protein>
<keyword evidence="2" id="KW-0812">Transmembrane</keyword>
<dbReference type="EMBL" id="NHTK01001190">
    <property type="protein sequence ID" value="PPR02094.1"/>
    <property type="molecule type" value="Genomic_DNA"/>
</dbReference>
<organism evidence="3 4">
    <name type="scientific">Panaeolus cyanescens</name>
    <dbReference type="NCBI Taxonomy" id="181874"/>
    <lineage>
        <taxon>Eukaryota</taxon>
        <taxon>Fungi</taxon>
        <taxon>Dikarya</taxon>
        <taxon>Basidiomycota</taxon>
        <taxon>Agaricomycotina</taxon>
        <taxon>Agaricomycetes</taxon>
        <taxon>Agaricomycetidae</taxon>
        <taxon>Agaricales</taxon>
        <taxon>Agaricineae</taxon>
        <taxon>Galeropsidaceae</taxon>
        <taxon>Panaeolus</taxon>
    </lineage>
</organism>
<feature type="region of interest" description="Disordered" evidence="1">
    <location>
        <begin position="114"/>
        <end position="188"/>
    </location>
</feature>
<name>A0A409YGK0_9AGAR</name>
<evidence type="ECO:0000256" key="1">
    <source>
        <dbReference type="SAM" id="MobiDB-lite"/>
    </source>
</evidence>
<dbReference type="InParanoid" id="A0A409YGK0"/>
<dbReference type="AlphaFoldDB" id="A0A409YGK0"/>
<comment type="caution">
    <text evidence="3">The sequence shown here is derived from an EMBL/GenBank/DDBJ whole genome shotgun (WGS) entry which is preliminary data.</text>
</comment>
<feature type="compositionally biased region" description="Polar residues" evidence="1">
    <location>
        <begin position="179"/>
        <end position="188"/>
    </location>
</feature>
<sequence>MTITTTYWQTITVSTALTSAGGQGSHNSSQRHHGNFDTATITGIVGVGLGAAGFLVLTLILLYLLCNRRRLQYARVQDPQMVPYHTLPTYFDQNAARMAGVDASVLAAPGNLKPITQSSETDPIPRKNTATSYASSEGGSTIVPQYGCDKLFGDSTKARPGSDLLEPESYGVHRHSSRKSNTSGAYAQ</sequence>
<feature type="transmembrane region" description="Helical" evidence="2">
    <location>
        <begin position="41"/>
        <end position="65"/>
    </location>
</feature>